<comment type="caution">
    <text evidence="2">The sequence shown here is derived from an EMBL/GenBank/DDBJ whole genome shotgun (WGS) entry which is preliminary data.</text>
</comment>
<sequence>MAAPPTPTASRGEDWGGGVDWAVGVLVSTAGAYRQCGRARIARALLIGGEICGRPAAADSVDRRLPVERDRAGEQRVQEARTAARPGESLRGGGRALLADPRA</sequence>
<evidence type="ECO:0000256" key="1">
    <source>
        <dbReference type="SAM" id="MobiDB-lite"/>
    </source>
</evidence>
<dbReference type="RefSeq" id="WP_350241697.1">
    <property type="nucleotide sequence ID" value="NZ_JBEJUE010000068.1"/>
</dbReference>
<feature type="region of interest" description="Disordered" evidence="1">
    <location>
        <begin position="68"/>
        <end position="103"/>
    </location>
</feature>
<protein>
    <submittedName>
        <fullName evidence="2">Uncharacterized protein</fullName>
    </submittedName>
</protein>
<accession>A0ABV1QET3</accession>
<name>A0ABV1QET3_STRMI</name>
<keyword evidence="3" id="KW-1185">Reference proteome</keyword>
<organism evidence="2 3">
    <name type="scientific">Streptomyces microflavus</name>
    <name type="common">Streptomyces lipmanii</name>
    <dbReference type="NCBI Taxonomy" id="1919"/>
    <lineage>
        <taxon>Bacteria</taxon>
        <taxon>Bacillati</taxon>
        <taxon>Actinomycetota</taxon>
        <taxon>Actinomycetes</taxon>
        <taxon>Kitasatosporales</taxon>
        <taxon>Streptomycetaceae</taxon>
        <taxon>Streptomyces</taxon>
    </lineage>
</organism>
<reference evidence="2 3" key="1">
    <citation type="submission" date="2024-01" db="EMBL/GenBank/DDBJ databases">
        <title>Metagenomic exploration of the rhizosphere soil microbial community and their significance in facilitating the development of wild simulated ginseng.</title>
        <authorList>
            <person name="Huang J."/>
        </authorList>
    </citation>
    <scope>NUCLEOTIDE SEQUENCE [LARGE SCALE GENOMIC DNA]</scope>
    <source>
        <strain evidence="2 3">WY141</strain>
    </source>
</reference>
<dbReference type="Proteomes" id="UP001456562">
    <property type="component" value="Unassembled WGS sequence"/>
</dbReference>
<proteinExistence type="predicted"/>
<gene>
    <name evidence="2" type="ORF">ABR748_36615</name>
</gene>
<evidence type="ECO:0000313" key="2">
    <source>
        <dbReference type="EMBL" id="MER0429668.1"/>
    </source>
</evidence>
<evidence type="ECO:0000313" key="3">
    <source>
        <dbReference type="Proteomes" id="UP001456562"/>
    </source>
</evidence>
<dbReference type="EMBL" id="JBEJUE010000068">
    <property type="protein sequence ID" value="MER0429668.1"/>
    <property type="molecule type" value="Genomic_DNA"/>
</dbReference>
<feature type="compositionally biased region" description="Basic and acidic residues" evidence="1">
    <location>
        <begin position="68"/>
        <end position="79"/>
    </location>
</feature>